<keyword evidence="3" id="KW-1185">Reference proteome</keyword>
<dbReference type="Proteomes" id="UP000310477">
    <property type="component" value="Unassembled WGS sequence"/>
</dbReference>
<name>A0A4U1BWE5_9SPHI</name>
<dbReference type="InterPro" id="IPR050464">
    <property type="entry name" value="Zeta_carotene_desat/Oxidored"/>
</dbReference>
<dbReference type="PANTHER" id="PTHR42923">
    <property type="entry name" value="PROTOPORPHYRINOGEN OXIDASE"/>
    <property type="match status" value="1"/>
</dbReference>
<organism evidence="2 3">
    <name type="scientific">Pedobacter cryotolerans</name>
    <dbReference type="NCBI Taxonomy" id="2571270"/>
    <lineage>
        <taxon>Bacteria</taxon>
        <taxon>Pseudomonadati</taxon>
        <taxon>Bacteroidota</taxon>
        <taxon>Sphingobacteriia</taxon>
        <taxon>Sphingobacteriales</taxon>
        <taxon>Sphingobacteriaceae</taxon>
        <taxon>Pedobacter</taxon>
    </lineage>
</organism>
<dbReference type="EMBL" id="SWBO01000016">
    <property type="protein sequence ID" value="TKB96616.1"/>
    <property type="molecule type" value="Genomic_DNA"/>
</dbReference>
<gene>
    <name evidence="2" type="ORF">FA045_17690</name>
</gene>
<evidence type="ECO:0000313" key="3">
    <source>
        <dbReference type="Proteomes" id="UP000310477"/>
    </source>
</evidence>
<accession>A0A4U1BWE5</accession>
<dbReference type="OrthoDB" id="20837at2"/>
<dbReference type="InterPro" id="IPR002937">
    <property type="entry name" value="Amino_oxidase"/>
</dbReference>
<dbReference type="AlphaFoldDB" id="A0A4U1BWE5"/>
<dbReference type="Pfam" id="PF01593">
    <property type="entry name" value="Amino_oxidase"/>
    <property type="match status" value="1"/>
</dbReference>
<dbReference type="PROSITE" id="PS51257">
    <property type="entry name" value="PROKAR_LIPOPROTEIN"/>
    <property type="match status" value="1"/>
</dbReference>
<reference evidence="2 3" key="1">
    <citation type="submission" date="2019-04" db="EMBL/GenBank/DDBJ databases">
        <title>Pedobacter sp. AR-2-6 sp. nov., isolated from Arctic soil.</title>
        <authorList>
            <person name="Dahal R.H."/>
            <person name="Kim D.-U."/>
        </authorList>
    </citation>
    <scope>NUCLEOTIDE SEQUENCE [LARGE SCALE GENOMIC DNA]</scope>
    <source>
        <strain evidence="2 3">AR-2-6</strain>
    </source>
</reference>
<evidence type="ECO:0000259" key="1">
    <source>
        <dbReference type="Pfam" id="PF01593"/>
    </source>
</evidence>
<protein>
    <submittedName>
        <fullName evidence="2">NADP transhydrogenase subunit alpha</fullName>
    </submittedName>
</protein>
<sequence length="428" mass="49270">MKDDIISSPLGRQGRGRLAIVGTGIAGMGCGHLLHKKYDITLFEELDYIGGHTNTITVDENGKDVFIDAGFMVFNYQTYPNLCELFKEIDAPVKKTDMSFSVQYLPSGLEYSGSSIKHLFAQKRNVFNPSFIKMLMQINRFNKESVAILDDPKYENYSLGQYVKEFGYGEDMVWKYLIPMSSAVWSTPMEQVLDFPAVSLIRFFKNHGFLGLDTQHQWYTLHNGSQAYREKLIEPFRNNIRVNTKITSVLRLDNGKVLVTTSKGEELEFDKVIMASHANQTYQIVKHKTEDEERLLSKFKYQPNTAILHTDKTQMPKKKLAWSSWNYRVEKQGDKLVPSTIYWMNQLQGVSDKVDYFVSINPSATLDKKKIIKEIAYEHPLFDVAAMQAQEELFKLNETGPVYYCGSYFKYGFHEDAYKSAVDLCEEM</sequence>
<dbReference type="SUPFAM" id="SSF51905">
    <property type="entry name" value="FAD/NAD(P)-binding domain"/>
    <property type="match status" value="1"/>
</dbReference>
<evidence type="ECO:0000313" key="2">
    <source>
        <dbReference type="EMBL" id="TKB96616.1"/>
    </source>
</evidence>
<comment type="caution">
    <text evidence="2">The sequence shown here is derived from an EMBL/GenBank/DDBJ whole genome shotgun (WGS) entry which is preliminary data.</text>
</comment>
<feature type="domain" description="Amine oxidase" evidence="1">
    <location>
        <begin position="32"/>
        <end position="319"/>
    </location>
</feature>
<proteinExistence type="predicted"/>
<dbReference type="InterPro" id="IPR036188">
    <property type="entry name" value="FAD/NAD-bd_sf"/>
</dbReference>
<dbReference type="PANTHER" id="PTHR42923:SF17">
    <property type="entry name" value="AMINE OXIDASE DOMAIN-CONTAINING PROTEIN"/>
    <property type="match status" value="1"/>
</dbReference>
<dbReference type="Gene3D" id="3.50.50.60">
    <property type="entry name" value="FAD/NAD(P)-binding domain"/>
    <property type="match status" value="2"/>
</dbReference>
<dbReference type="GO" id="GO:0016491">
    <property type="term" value="F:oxidoreductase activity"/>
    <property type="evidence" value="ECO:0007669"/>
    <property type="project" value="InterPro"/>
</dbReference>